<keyword evidence="2" id="KW-0472">Membrane</keyword>
<feature type="compositionally biased region" description="Basic residues" evidence="1">
    <location>
        <begin position="1"/>
        <end position="18"/>
    </location>
</feature>
<evidence type="ECO:0000256" key="1">
    <source>
        <dbReference type="SAM" id="MobiDB-lite"/>
    </source>
</evidence>
<keyword evidence="2" id="KW-1133">Transmembrane helix</keyword>
<evidence type="ECO:0000256" key="2">
    <source>
        <dbReference type="SAM" id="Phobius"/>
    </source>
</evidence>
<dbReference type="EMBL" id="CAKMRJ010001112">
    <property type="protein sequence ID" value="CAH1422695.1"/>
    <property type="molecule type" value="Genomic_DNA"/>
</dbReference>
<dbReference type="PANTHER" id="PTHR37238">
    <property type="entry name" value="OS05G0532500 PROTEIN"/>
    <property type="match status" value="1"/>
</dbReference>
<keyword evidence="4" id="KW-1185">Reference proteome</keyword>
<evidence type="ECO:0000313" key="4">
    <source>
        <dbReference type="Proteomes" id="UP001157418"/>
    </source>
</evidence>
<dbReference type="Proteomes" id="UP001157418">
    <property type="component" value="Unassembled WGS sequence"/>
</dbReference>
<proteinExistence type="predicted"/>
<dbReference type="AlphaFoldDB" id="A0AAU9M7I8"/>
<dbReference type="PANTHER" id="PTHR37238:SF1">
    <property type="entry name" value="OS05G0532500 PROTEIN"/>
    <property type="match status" value="1"/>
</dbReference>
<accession>A0AAU9M7I8</accession>
<name>A0AAU9M7I8_9ASTR</name>
<protein>
    <submittedName>
        <fullName evidence="3">Uncharacterized protein</fullName>
    </submittedName>
</protein>
<feature type="transmembrane region" description="Helical" evidence="2">
    <location>
        <begin position="142"/>
        <end position="162"/>
    </location>
</feature>
<sequence length="180" mass="20533">MVTSKRTPRQKKKRRGSRSLRLPLGPEEKNAKDRRRQIQARSTRKPLRDVSNGGFKSSVRNPVIQKSTADTQQQDPFTICGDGASRDPLDRLLLVHSDLSVLIHQIDELVVQALEQKVRNKKEIESFAHLLNKMQTSLKVHIANIFSTLLTFPLCIILTFFIDFPNTAMDSKIPEISFNQ</sequence>
<comment type="caution">
    <text evidence="3">The sequence shown here is derived from an EMBL/GenBank/DDBJ whole genome shotgun (WGS) entry which is preliminary data.</text>
</comment>
<keyword evidence="2" id="KW-0812">Transmembrane</keyword>
<gene>
    <name evidence="3" type="ORF">LVIROSA_LOCUS10012</name>
</gene>
<evidence type="ECO:0000313" key="3">
    <source>
        <dbReference type="EMBL" id="CAH1422695.1"/>
    </source>
</evidence>
<feature type="region of interest" description="Disordered" evidence="1">
    <location>
        <begin position="1"/>
        <end position="77"/>
    </location>
</feature>
<feature type="compositionally biased region" description="Basic residues" evidence="1">
    <location>
        <begin position="32"/>
        <end position="45"/>
    </location>
</feature>
<organism evidence="3 4">
    <name type="scientific">Lactuca virosa</name>
    <dbReference type="NCBI Taxonomy" id="75947"/>
    <lineage>
        <taxon>Eukaryota</taxon>
        <taxon>Viridiplantae</taxon>
        <taxon>Streptophyta</taxon>
        <taxon>Embryophyta</taxon>
        <taxon>Tracheophyta</taxon>
        <taxon>Spermatophyta</taxon>
        <taxon>Magnoliopsida</taxon>
        <taxon>eudicotyledons</taxon>
        <taxon>Gunneridae</taxon>
        <taxon>Pentapetalae</taxon>
        <taxon>asterids</taxon>
        <taxon>campanulids</taxon>
        <taxon>Asterales</taxon>
        <taxon>Asteraceae</taxon>
        <taxon>Cichorioideae</taxon>
        <taxon>Cichorieae</taxon>
        <taxon>Lactucinae</taxon>
        <taxon>Lactuca</taxon>
    </lineage>
</organism>
<reference evidence="3 4" key="1">
    <citation type="submission" date="2022-01" db="EMBL/GenBank/DDBJ databases">
        <authorList>
            <person name="Xiong W."/>
            <person name="Schranz E."/>
        </authorList>
    </citation>
    <scope>NUCLEOTIDE SEQUENCE [LARGE SCALE GENOMIC DNA]</scope>
</reference>
<feature type="compositionally biased region" description="Polar residues" evidence="1">
    <location>
        <begin position="54"/>
        <end position="76"/>
    </location>
</feature>